<reference evidence="6" key="1">
    <citation type="submission" date="2021-06" db="EMBL/GenBank/DDBJ databases">
        <authorList>
            <person name="Kallberg Y."/>
            <person name="Tangrot J."/>
            <person name="Rosling A."/>
        </authorList>
    </citation>
    <scope>NUCLEOTIDE SEQUENCE</scope>
    <source>
        <strain evidence="6">87-6 pot B 2015</strain>
    </source>
</reference>
<keyword evidence="2 5" id="KW-0472">Membrane</keyword>
<evidence type="ECO:0000256" key="1">
    <source>
        <dbReference type="ARBA" id="ARBA00022593"/>
    </source>
</evidence>
<dbReference type="GO" id="GO:0005778">
    <property type="term" value="C:peroxisomal membrane"/>
    <property type="evidence" value="ECO:0007669"/>
    <property type="project" value="UniProtKB-SubCell"/>
</dbReference>
<sequence>MPIQQIVLHPTVNNTLKFASTTVGRDKVYKAVQNFSRFLAWYLKRQGYDKESIQRFSNLKSTIGLTRKIMRFGKPIEHLQHATKALNEVEEFAKFTTIGRQLGYAIYLFWDTFVWVHNAGVYKFQQIKRINENANRFWLIGLVFSVIHGLYKLHKNGYQYNFMRRASKSRFAESSEQPNVKSETASLMK</sequence>
<dbReference type="GO" id="GO:0016559">
    <property type="term" value="P:peroxisome fission"/>
    <property type="evidence" value="ECO:0007669"/>
    <property type="project" value="InterPro"/>
</dbReference>
<keyword evidence="1" id="KW-0962">Peroxisome biogenesis</keyword>
<comment type="caution">
    <text evidence="6">The sequence shown here is derived from an EMBL/GenBank/DDBJ whole genome shotgun (WGS) entry which is preliminary data.</text>
</comment>
<proteinExistence type="predicted"/>
<dbReference type="PANTHER" id="PTHR12652:SF50">
    <property type="entry name" value="PEROXIN 11"/>
    <property type="match status" value="1"/>
</dbReference>
<evidence type="ECO:0000256" key="4">
    <source>
        <dbReference type="ARBA" id="ARBA00046271"/>
    </source>
</evidence>
<evidence type="ECO:0000313" key="7">
    <source>
        <dbReference type="Proteomes" id="UP000789375"/>
    </source>
</evidence>
<dbReference type="InterPro" id="IPR008733">
    <property type="entry name" value="PEX11"/>
</dbReference>
<protein>
    <submittedName>
        <fullName evidence="6">3173_t:CDS:1</fullName>
    </submittedName>
</protein>
<dbReference type="Pfam" id="PF05648">
    <property type="entry name" value="PEX11"/>
    <property type="match status" value="1"/>
</dbReference>
<dbReference type="Proteomes" id="UP000789375">
    <property type="component" value="Unassembled WGS sequence"/>
</dbReference>
<keyword evidence="3" id="KW-0576">Peroxisome</keyword>
<evidence type="ECO:0000313" key="6">
    <source>
        <dbReference type="EMBL" id="CAG8549711.1"/>
    </source>
</evidence>
<keyword evidence="5" id="KW-1133">Transmembrane helix</keyword>
<comment type="subcellular location">
    <subcellularLocation>
        <location evidence="4">Peroxisome membrane</location>
    </subcellularLocation>
</comment>
<keyword evidence="5" id="KW-0812">Transmembrane</keyword>
<dbReference type="EMBL" id="CAJVPP010001336">
    <property type="protein sequence ID" value="CAG8549711.1"/>
    <property type="molecule type" value="Genomic_DNA"/>
</dbReference>
<name>A0A9N9B1D0_FUNMO</name>
<organism evidence="6 7">
    <name type="scientific">Funneliformis mosseae</name>
    <name type="common">Endomycorrhizal fungus</name>
    <name type="synonym">Glomus mosseae</name>
    <dbReference type="NCBI Taxonomy" id="27381"/>
    <lineage>
        <taxon>Eukaryota</taxon>
        <taxon>Fungi</taxon>
        <taxon>Fungi incertae sedis</taxon>
        <taxon>Mucoromycota</taxon>
        <taxon>Glomeromycotina</taxon>
        <taxon>Glomeromycetes</taxon>
        <taxon>Glomerales</taxon>
        <taxon>Glomeraceae</taxon>
        <taxon>Funneliformis</taxon>
    </lineage>
</organism>
<evidence type="ECO:0000256" key="2">
    <source>
        <dbReference type="ARBA" id="ARBA00023136"/>
    </source>
</evidence>
<dbReference type="PANTHER" id="PTHR12652">
    <property type="entry name" value="PEROXISOMAL BIOGENESIS FACTOR 11"/>
    <property type="match status" value="1"/>
</dbReference>
<gene>
    <name evidence="6" type="ORF">FMOSSE_LOCUS6403</name>
</gene>
<evidence type="ECO:0000256" key="5">
    <source>
        <dbReference type="SAM" id="Phobius"/>
    </source>
</evidence>
<accession>A0A9N9B1D0</accession>
<keyword evidence="7" id="KW-1185">Reference proteome</keyword>
<evidence type="ECO:0000256" key="3">
    <source>
        <dbReference type="ARBA" id="ARBA00023140"/>
    </source>
</evidence>
<dbReference type="AlphaFoldDB" id="A0A9N9B1D0"/>
<feature type="transmembrane region" description="Helical" evidence="5">
    <location>
        <begin position="137"/>
        <end position="154"/>
    </location>
</feature>